<dbReference type="Pfam" id="PF00583">
    <property type="entry name" value="Acetyltransf_1"/>
    <property type="match status" value="1"/>
</dbReference>
<dbReference type="OrthoDB" id="7205533at2"/>
<dbReference type="InterPro" id="IPR050832">
    <property type="entry name" value="Bact_Acetyltransf"/>
</dbReference>
<evidence type="ECO:0000313" key="5">
    <source>
        <dbReference type="Proteomes" id="UP000283633"/>
    </source>
</evidence>
<evidence type="ECO:0000256" key="1">
    <source>
        <dbReference type="ARBA" id="ARBA00022679"/>
    </source>
</evidence>
<dbReference type="InterPro" id="IPR016181">
    <property type="entry name" value="Acyl_CoA_acyltransferase"/>
</dbReference>
<keyword evidence="2" id="KW-0012">Acyltransferase</keyword>
<dbReference type="Proteomes" id="UP000283633">
    <property type="component" value="Unassembled WGS sequence"/>
</dbReference>
<reference evidence="4 5" key="1">
    <citation type="submission" date="2018-08" db="EMBL/GenBank/DDBJ databases">
        <title>Genome Lactobacillus garii FI11369.</title>
        <authorList>
            <person name="Diaz M."/>
            <person name="Narbad A."/>
        </authorList>
    </citation>
    <scope>NUCLEOTIDE SEQUENCE [LARGE SCALE GENOMIC DNA]</scope>
    <source>
        <strain evidence="4 5">FI11369</strain>
    </source>
</reference>
<sequence>MTTQTRLLTVADVQALQTISIETFTDTFAAQNTAANMRAYLDEAYNLPTLTAELETTDTRFYFVERDHEPLGYLKLNVNEAQSEKMGPDALEIERIYIRPAFKHQGLGSAFIKQAIELAKQAHKTKVWLGVWEHNEPAKAFYAKWGFQQFGAHTFTMGDDPQTDLLMSRPV</sequence>
<dbReference type="InterPro" id="IPR000182">
    <property type="entry name" value="GNAT_dom"/>
</dbReference>
<keyword evidence="5" id="KW-1185">Reference proteome</keyword>
<dbReference type="EMBL" id="QWZQ01000013">
    <property type="protein sequence ID" value="RRK10884.1"/>
    <property type="molecule type" value="Genomic_DNA"/>
</dbReference>
<evidence type="ECO:0000313" key="4">
    <source>
        <dbReference type="EMBL" id="RRK10884.1"/>
    </source>
</evidence>
<dbReference type="PROSITE" id="PS51186">
    <property type="entry name" value="GNAT"/>
    <property type="match status" value="1"/>
</dbReference>
<accession>A0A426D8D2</accession>
<dbReference type="Gene3D" id="3.40.630.30">
    <property type="match status" value="1"/>
</dbReference>
<dbReference type="AlphaFoldDB" id="A0A426D8D2"/>
<dbReference type="CDD" id="cd04301">
    <property type="entry name" value="NAT_SF"/>
    <property type="match status" value="1"/>
</dbReference>
<organism evidence="4 5">
    <name type="scientific">Lactiplantibacillus garii</name>
    <dbReference type="NCBI Taxonomy" id="2306423"/>
    <lineage>
        <taxon>Bacteria</taxon>
        <taxon>Bacillati</taxon>
        <taxon>Bacillota</taxon>
        <taxon>Bacilli</taxon>
        <taxon>Lactobacillales</taxon>
        <taxon>Lactobacillaceae</taxon>
        <taxon>Lactiplantibacillus</taxon>
    </lineage>
</organism>
<evidence type="ECO:0000259" key="3">
    <source>
        <dbReference type="PROSITE" id="PS51186"/>
    </source>
</evidence>
<protein>
    <submittedName>
        <fullName evidence="4">GNAT family N-acetyltransferase</fullName>
    </submittedName>
</protein>
<evidence type="ECO:0000256" key="2">
    <source>
        <dbReference type="ARBA" id="ARBA00023315"/>
    </source>
</evidence>
<feature type="domain" description="N-acetyltransferase" evidence="3">
    <location>
        <begin position="3"/>
        <end position="171"/>
    </location>
</feature>
<dbReference type="GO" id="GO:0016747">
    <property type="term" value="F:acyltransferase activity, transferring groups other than amino-acyl groups"/>
    <property type="evidence" value="ECO:0007669"/>
    <property type="project" value="InterPro"/>
</dbReference>
<name>A0A426D8D2_9LACO</name>
<keyword evidence="1 4" id="KW-0808">Transferase</keyword>
<proteinExistence type="predicted"/>
<dbReference type="SUPFAM" id="SSF55729">
    <property type="entry name" value="Acyl-CoA N-acyltransferases (Nat)"/>
    <property type="match status" value="1"/>
</dbReference>
<gene>
    <name evidence="4" type="ORF">D1831_05215</name>
</gene>
<dbReference type="PANTHER" id="PTHR43877">
    <property type="entry name" value="AMINOALKYLPHOSPHONATE N-ACETYLTRANSFERASE-RELATED-RELATED"/>
    <property type="match status" value="1"/>
</dbReference>
<comment type="caution">
    <text evidence="4">The sequence shown here is derived from an EMBL/GenBank/DDBJ whole genome shotgun (WGS) entry which is preliminary data.</text>
</comment>